<evidence type="ECO:0000256" key="5">
    <source>
        <dbReference type="ARBA" id="ARBA00023136"/>
    </source>
</evidence>
<dbReference type="PANTHER" id="PTHR10283">
    <property type="entry name" value="SOLUTE CARRIER FAMILY 13 MEMBER"/>
    <property type="match status" value="1"/>
</dbReference>
<comment type="similarity">
    <text evidence="2">Belongs to the SLC13A/DASS transporter (TC 2.A.47) family. NADC subfamily.</text>
</comment>
<comment type="caution">
    <text evidence="7">The sequence shown here is derived from an EMBL/GenBank/DDBJ whole genome shotgun (WGS) entry which is preliminary data.</text>
</comment>
<organism evidence="7 8">
    <name type="scientific">Tigriopus californicus</name>
    <name type="common">Marine copepod</name>
    <dbReference type="NCBI Taxonomy" id="6832"/>
    <lineage>
        <taxon>Eukaryota</taxon>
        <taxon>Metazoa</taxon>
        <taxon>Ecdysozoa</taxon>
        <taxon>Arthropoda</taxon>
        <taxon>Crustacea</taxon>
        <taxon>Multicrustacea</taxon>
        <taxon>Hexanauplia</taxon>
        <taxon>Copepoda</taxon>
        <taxon>Harpacticoida</taxon>
        <taxon>Harpacticidae</taxon>
        <taxon>Tigriopus</taxon>
    </lineage>
</organism>
<dbReference type="InterPro" id="IPR001898">
    <property type="entry name" value="SLC13A/DASS"/>
</dbReference>
<dbReference type="AlphaFoldDB" id="A0A553PLC9"/>
<evidence type="ECO:0000256" key="4">
    <source>
        <dbReference type="ARBA" id="ARBA00022989"/>
    </source>
</evidence>
<dbReference type="EMBL" id="VCGU01000003">
    <property type="protein sequence ID" value="TRY78490.1"/>
    <property type="molecule type" value="Genomic_DNA"/>
</dbReference>
<feature type="transmembrane region" description="Helical" evidence="6">
    <location>
        <begin position="21"/>
        <end position="39"/>
    </location>
</feature>
<dbReference type="STRING" id="6832.A0A553PLC9"/>
<comment type="subcellular location">
    <subcellularLocation>
        <location evidence="1">Membrane</location>
        <topology evidence="1">Multi-pass membrane protein</topology>
    </subcellularLocation>
</comment>
<gene>
    <name evidence="7" type="ORF">TCAL_06173</name>
</gene>
<feature type="transmembrane region" description="Helical" evidence="6">
    <location>
        <begin position="227"/>
        <end position="249"/>
    </location>
</feature>
<reference evidence="7 8" key="1">
    <citation type="journal article" date="2018" name="Nat. Ecol. Evol.">
        <title>Genomic signatures of mitonuclear coevolution across populations of Tigriopus californicus.</title>
        <authorList>
            <person name="Barreto F.S."/>
            <person name="Watson E.T."/>
            <person name="Lima T.G."/>
            <person name="Willett C.S."/>
            <person name="Edmands S."/>
            <person name="Li W."/>
            <person name="Burton R.S."/>
        </authorList>
    </citation>
    <scope>NUCLEOTIDE SEQUENCE [LARGE SCALE GENOMIC DNA]</scope>
    <source>
        <strain evidence="7 8">San Diego</strain>
    </source>
</reference>
<dbReference type="OMA" id="MAITNIC"/>
<evidence type="ECO:0008006" key="9">
    <source>
        <dbReference type="Google" id="ProtNLM"/>
    </source>
</evidence>
<sequence>MGNDMLICLRARYQELGPISWREIQVAVLFVVLIVAWISRSPRFVPGWASLLNLRDATGNLTSVTDSTVVILAVLILFVLPAYPRCDPRKNFQTSGALISWSDVQNELQWGVIILAGGGFAMAEGAKRSCLSYWIGSSLKVLDALSPVLVVITISTITAFLTEFMSNTATANLIMPVLAQLAVELQINPLLLMLSAGFACCYAFMLPVATPPNAIIYSSSTISLQRMLLMGLVMNVVTLSVSLISIHTLGNAVLNLNTFPIWANSTNNDMAITDNATDICMAMVEEMAKL</sequence>
<feature type="transmembrane region" description="Helical" evidence="6">
    <location>
        <begin position="185"/>
        <end position="206"/>
    </location>
</feature>
<evidence type="ECO:0000256" key="2">
    <source>
        <dbReference type="ARBA" id="ARBA00006772"/>
    </source>
</evidence>
<dbReference type="Proteomes" id="UP000318571">
    <property type="component" value="Chromosome 11"/>
</dbReference>
<evidence type="ECO:0000256" key="3">
    <source>
        <dbReference type="ARBA" id="ARBA00022692"/>
    </source>
</evidence>
<feature type="transmembrane region" description="Helical" evidence="6">
    <location>
        <begin position="144"/>
        <end position="165"/>
    </location>
</feature>
<protein>
    <recommendedName>
        <fullName evidence="9">Citrate transporter-like domain-containing protein</fullName>
    </recommendedName>
</protein>
<evidence type="ECO:0000313" key="8">
    <source>
        <dbReference type="Proteomes" id="UP000318571"/>
    </source>
</evidence>
<keyword evidence="5 6" id="KW-0472">Membrane</keyword>
<dbReference type="PANTHER" id="PTHR10283:SF82">
    <property type="entry name" value="SOLUTE CARRIER FAMILY 13 MEMBER 2"/>
    <property type="match status" value="1"/>
</dbReference>
<dbReference type="GO" id="GO:0005886">
    <property type="term" value="C:plasma membrane"/>
    <property type="evidence" value="ECO:0007669"/>
    <property type="project" value="TreeGrafter"/>
</dbReference>
<evidence type="ECO:0000256" key="1">
    <source>
        <dbReference type="ARBA" id="ARBA00004141"/>
    </source>
</evidence>
<accession>A0A553PLC9</accession>
<evidence type="ECO:0000313" key="7">
    <source>
        <dbReference type="EMBL" id="TRY78490.1"/>
    </source>
</evidence>
<dbReference type="GO" id="GO:0005310">
    <property type="term" value="F:dicarboxylic acid transmembrane transporter activity"/>
    <property type="evidence" value="ECO:0007669"/>
    <property type="project" value="UniProtKB-ARBA"/>
</dbReference>
<keyword evidence="4 6" id="KW-1133">Transmembrane helix</keyword>
<keyword evidence="3 6" id="KW-0812">Transmembrane</keyword>
<name>A0A553PLC9_TIGCA</name>
<evidence type="ECO:0000256" key="6">
    <source>
        <dbReference type="SAM" id="Phobius"/>
    </source>
</evidence>
<proteinExistence type="inferred from homology"/>
<keyword evidence="8" id="KW-1185">Reference proteome</keyword>
<dbReference type="Pfam" id="PF00939">
    <property type="entry name" value="Na_sulph_symp"/>
    <property type="match status" value="1"/>
</dbReference>
<feature type="transmembrane region" description="Helical" evidence="6">
    <location>
        <begin position="59"/>
        <end position="80"/>
    </location>
</feature>
<dbReference type="GO" id="GO:0015556">
    <property type="term" value="F:C4-dicarboxylate transmembrane transporter activity"/>
    <property type="evidence" value="ECO:0007669"/>
    <property type="project" value="UniProtKB-ARBA"/>
</dbReference>